<proteinExistence type="predicted"/>
<feature type="coiled-coil region" evidence="1">
    <location>
        <begin position="58"/>
        <end position="92"/>
    </location>
</feature>
<evidence type="ECO:0000256" key="1">
    <source>
        <dbReference type="SAM" id="Coils"/>
    </source>
</evidence>
<protein>
    <submittedName>
        <fullName evidence="2">Uncharacterized protein</fullName>
    </submittedName>
</protein>
<dbReference type="Proteomes" id="UP000652761">
    <property type="component" value="Unassembled WGS sequence"/>
</dbReference>
<gene>
    <name evidence="2" type="ORF">Taro_029743</name>
</gene>
<dbReference type="PANTHER" id="PTHR34466">
    <property type="entry name" value="OS11G0129800 PROTEIN"/>
    <property type="match status" value="1"/>
</dbReference>
<comment type="caution">
    <text evidence="2">The sequence shown here is derived from an EMBL/GenBank/DDBJ whole genome shotgun (WGS) entry which is preliminary data.</text>
</comment>
<organism evidence="2 3">
    <name type="scientific">Colocasia esculenta</name>
    <name type="common">Wild taro</name>
    <name type="synonym">Arum esculentum</name>
    <dbReference type="NCBI Taxonomy" id="4460"/>
    <lineage>
        <taxon>Eukaryota</taxon>
        <taxon>Viridiplantae</taxon>
        <taxon>Streptophyta</taxon>
        <taxon>Embryophyta</taxon>
        <taxon>Tracheophyta</taxon>
        <taxon>Spermatophyta</taxon>
        <taxon>Magnoliopsida</taxon>
        <taxon>Liliopsida</taxon>
        <taxon>Araceae</taxon>
        <taxon>Aroideae</taxon>
        <taxon>Colocasieae</taxon>
        <taxon>Colocasia</taxon>
    </lineage>
</organism>
<dbReference type="AlphaFoldDB" id="A0A843VVS4"/>
<dbReference type="OrthoDB" id="660305at2759"/>
<dbReference type="PANTHER" id="PTHR34466:SF3">
    <property type="entry name" value="OS11G0129800 PROTEIN"/>
    <property type="match status" value="1"/>
</dbReference>
<accession>A0A843VVS4</accession>
<dbReference type="CDD" id="cd22249">
    <property type="entry name" value="UDM1_RNF168_RNF169-like"/>
    <property type="match status" value="1"/>
</dbReference>
<evidence type="ECO:0000313" key="2">
    <source>
        <dbReference type="EMBL" id="MQL97054.1"/>
    </source>
</evidence>
<keyword evidence="1" id="KW-0175">Coiled coil</keyword>
<reference evidence="2" key="1">
    <citation type="submission" date="2017-07" db="EMBL/GenBank/DDBJ databases">
        <title>Taro Niue Genome Assembly and Annotation.</title>
        <authorList>
            <person name="Atibalentja N."/>
            <person name="Keating K."/>
            <person name="Fields C.J."/>
        </authorList>
    </citation>
    <scope>NUCLEOTIDE SEQUENCE</scope>
    <source>
        <strain evidence="2">Niue_2</strain>
        <tissue evidence="2">Leaf</tissue>
    </source>
</reference>
<sequence length="192" mass="21976">MFMGRFQVFNKSSEFILHSFELMAIHVRDVSVSTVSNGFHPPSEMVGPDALELVTDIRREYVIKLQQTQERARKLQADLDVEEQRSQELSRILKEMLPDPKCNEMQSSRSKQKTSIERHKMSRRLTEEAMNYFDECVSISTFDTSDFSSPEDQLPSAVDDNMPCNNIIENNDPSSSSVCVASDPFNHTKGYI</sequence>
<name>A0A843VVS4_COLES</name>
<keyword evidence="3" id="KW-1185">Reference proteome</keyword>
<evidence type="ECO:0000313" key="3">
    <source>
        <dbReference type="Proteomes" id="UP000652761"/>
    </source>
</evidence>
<dbReference type="EMBL" id="NMUH01001997">
    <property type="protein sequence ID" value="MQL97054.1"/>
    <property type="molecule type" value="Genomic_DNA"/>
</dbReference>